<dbReference type="InterPro" id="IPR013087">
    <property type="entry name" value="Znf_C2H2_type"/>
</dbReference>
<dbReference type="InterPro" id="IPR012934">
    <property type="entry name" value="Znf_AD"/>
</dbReference>
<feature type="region of interest" description="Disordered" evidence="9">
    <location>
        <begin position="731"/>
        <end position="751"/>
    </location>
</feature>
<feature type="domain" description="C2H2-type" evidence="10">
    <location>
        <begin position="702"/>
        <end position="730"/>
    </location>
</feature>
<feature type="domain" description="C2H2-type" evidence="10">
    <location>
        <begin position="762"/>
        <end position="790"/>
    </location>
</feature>
<feature type="region of interest" description="Disordered" evidence="9">
    <location>
        <begin position="496"/>
        <end position="516"/>
    </location>
</feature>
<dbReference type="EMBL" id="CAJQZP010000901">
    <property type="protein sequence ID" value="CAG4995292.1"/>
    <property type="molecule type" value="Genomic_DNA"/>
</dbReference>
<dbReference type="PANTHER" id="PTHR16515">
    <property type="entry name" value="PR DOMAIN ZINC FINGER PROTEIN"/>
    <property type="match status" value="1"/>
</dbReference>
<feature type="region of interest" description="Disordered" evidence="9">
    <location>
        <begin position="448"/>
        <end position="467"/>
    </location>
</feature>
<feature type="compositionally biased region" description="Basic residues" evidence="9">
    <location>
        <begin position="454"/>
        <end position="467"/>
    </location>
</feature>
<feature type="domain" description="C2H2-type" evidence="10">
    <location>
        <begin position="790"/>
        <end position="820"/>
    </location>
</feature>
<evidence type="ECO:0000256" key="6">
    <source>
        <dbReference type="ARBA" id="ARBA00023125"/>
    </source>
</evidence>
<evidence type="ECO:0000256" key="3">
    <source>
        <dbReference type="ARBA" id="ARBA00022737"/>
    </source>
</evidence>
<dbReference type="InterPro" id="IPR050331">
    <property type="entry name" value="Zinc_finger"/>
</dbReference>
<protein>
    <submittedName>
        <fullName evidence="11">(apollo) hypothetical protein</fullName>
    </submittedName>
</protein>
<dbReference type="GO" id="GO:0010468">
    <property type="term" value="P:regulation of gene expression"/>
    <property type="evidence" value="ECO:0007669"/>
    <property type="project" value="TreeGrafter"/>
</dbReference>
<feature type="compositionally biased region" description="Basic residues" evidence="9">
    <location>
        <begin position="205"/>
        <end position="216"/>
    </location>
</feature>
<feature type="compositionally biased region" description="Basic residues" evidence="9">
    <location>
        <begin position="822"/>
        <end position="832"/>
    </location>
</feature>
<evidence type="ECO:0000256" key="9">
    <source>
        <dbReference type="SAM" id="MobiDB-lite"/>
    </source>
</evidence>
<dbReference type="OrthoDB" id="7397756at2759"/>
<keyword evidence="7" id="KW-0539">Nucleus</keyword>
<comment type="subcellular location">
    <subcellularLocation>
        <location evidence="1">Nucleus</location>
    </subcellularLocation>
</comment>
<dbReference type="GO" id="GO:0008270">
    <property type="term" value="F:zinc ion binding"/>
    <property type="evidence" value="ECO:0007669"/>
    <property type="project" value="UniProtKB-KW"/>
</dbReference>
<keyword evidence="2" id="KW-0479">Metal-binding</keyword>
<dbReference type="AlphaFoldDB" id="A0A8S3X3D4"/>
<dbReference type="SMART" id="SM00868">
    <property type="entry name" value="zf-AD"/>
    <property type="match status" value="1"/>
</dbReference>
<keyword evidence="5" id="KW-0862">Zinc</keyword>
<sequence length="1113" mass="123710">MKQEVDIAHNKVCSACLSSDRDLVFIIRQSNIYQIFRLLMYDIAVDKFVESEETLQVCWECLALLRRFDKFKKQVHTAQETILTLKENHENTDHTCSVLQSLSTLEPAVKNDYDFCYDNTNKTHTEWTPKIVAVSFRDNIKYEPNDYEQMLGSMQMPENSNTIVTPQTSMNQEPLKIEEEHNGDETVLPNVTMRGVRTRGGGVGRRGRGVRTRGGTRQRPQVSDDIHLGLIEELTAGSPLEVALHPPKRRRYLPHTAGARTSGIWQPTASDMGGDDARGDVAGRNDTGGDDADIQRGFHRSTSLCVDNLPSSSVYVECSSPFTPDTRVLHGHHRRLLDSEIGDILNYGSEDEEDSEEREGDNSELTLPRALRMFFEPEDDTLEEAKAAGHIDVLHTGPLPEDQIYPFIVKTHKPKDPMEQKLDSNLYDSFERNPYITEYMNDEDMLAHSETRRPRTRGPRRGRGVRVRGGRMSAAAVGLLVEVVAEPEVVVARGCGGRGGRPRGHRIPDNGRPGPRTINEVDQSVSASVVVPRPLSLIASSSSAAPSPLADQAASAPGIVLRPALTPSPAISYLVPSSAVFAEREGSAVNTPSTSTGSVVRRRRPRPRRILEDDDIILAINCGSEPSSEESENEEMAVPFVPRTIRSLLETPTYEVEELTAEPITQSISEPAAEPEISVPAPMATDQPEKLKEKIHYASAEYRCDLCILSFNSQKQVDKHHGLVHKADLKKEMNEEDSPSNPSPSSGKQVTRKLYKNEVLAYKCLECDMFFHTSKTLKTHDAKYHNKQSLECDLCNKLFLNRTTLIRHLSGQAKSNNEKGRSRGRGRGRGRALGRGQGTSRGPGKACESNDYAVAAPSTSTYGQEHAALKKSMLHTKKIFKKMIPSVKEELIARKRSKEISRTLLPDALRRKRARMQSPTQQVQEVKDDFLTPVSSIGTSSNSVFDIQVDWTTGILKSPEEETASGLLLVDVPNSSKHPTADVPVAVSTHVKPLVKLINEAVKGKDSKDLDENLARWLEEQSDEEELEDLDLRTDRESCGESNLAPAHILDEFEDPSTKEVPDLPETGVHYRSEVSCKASPDQMPLKVPRLQEGVLAYLHIQGPSQIHQCAPF</sequence>
<proteinExistence type="predicted"/>
<evidence type="ECO:0000256" key="4">
    <source>
        <dbReference type="ARBA" id="ARBA00022771"/>
    </source>
</evidence>
<keyword evidence="3" id="KW-0677">Repeat</keyword>
<name>A0A8S3X3D4_PARAO</name>
<dbReference type="SMART" id="SM00355">
    <property type="entry name" value="ZnF_C2H2"/>
    <property type="match status" value="3"/>
</dbReference>
<feature type="region of interest" description="Disordered" evidence="9">
    <location>
        <begin position="810"/>
        <end position="850"/>
    </location>
</feature>
<dbReference type="PROSITE" id="PS00028">
    <property type="entry name" value="ZINC_FINGER_C2H2_1"/>
    <property type="match status" value="2"/>
</dbReference>
<feature type="region of interest" description="Disordered" evidence="9">
    <location>
        <begin position="195"/>
        <end position="220"/>
    </location>
</feature>
<dbReference type="GO" id="GO:0003677">
    <property type="term" value="F:DNA binding"/>
    <property type="evidence" value="ECO:0007669"/>
    <property type="project" value="UniProtKB-KW"/>
</dbReference>
<keyword evidence="4 8" id="KW-0863">Zinc-finger</keyword>
<accession>A0A8S3X3D4</accession>
<evidence type="ECO:0000256" key="7">
    <source>
        <dbReference type="ARBA" id="ARBA00023242"/>
    </source>
</evidence>
<keyword evidence="6" id="KW-0238">DNA-binding</keyword>
<evidence type="ECO:0000256" key="2">
    <source>
        <dbReference type="ARBA" id="ARBA00022723"/>
    </source>
</evidence>
<reference evidence="11" key="1">
    <citation type="submission" date="2021-04" db="EMBL/GenBank/DDBJ databases">
        <authorList>
            <person name="Tunstrom K."/>
        </authorList>
    </citation>
    <scope>NUCLEOTIDE SEQUENCE</scope>
</reference>
<evidence type="ECO:0000313" key="11">
    <source>
        <dbReference type="EMBL" id="CAG4995292.1"/>
    </source>
</evidence>
<evidence type="ECO:0000256" key="1">
    <source>
        <dbReference type="ARBA" id="ARBA00004123"/>
    </source>
</evidence>
<evidence type="ECO:0000259" key="10">
    <source>
        <dbReference type="PROSITE" id="PS50157"/>
    </source>
</evidence>
<keyword evidence="12" id="KW-1185">Reference proteome</keyword>
<gene>
    <name evidence="11" type="ORF">PAPOLLO_LOCUS12786</name>
</gene>
<dbReference type="GO" id="GO:0005634">
    <property type="term" value="C:nucleus"/>
    <property type="evidence" value="ECO:0007669"/>
    <property type="project" value="UniProtKB-SubCell"/>
</dbReference>
<dbReference type="PROSITE" id="PS50157">
    <property type="entry name" value="ZINC_FINGER_C2H2_2"/>
    <property type="match status" value="3"/>
</dbReference>
<dbReference type="PANTHER" id="PTHR16515:SF49">
    <property type="entry name" value="GASTRULA ZINC FINGER PROTEIN XLCGF49.1-LIKE-RELATED"/>
    <property type="match status" value="1"/>
</dbReference>
<comment type="caution">
    <text evidence="11">The sequence shown here is derived from an EMBL/GenBank/DDBJ whole genome shotgun (WGS) entry which is preliminary data.</text>
</comment>
<evidence type="ECO:0000313" key="12">
    <source>
        <dbReference type="Proteomes" id="UP000691718"/>
    </source>
</evidence>
<evidence type="ECO:0000256" key="8">
    <source>
        <dbReference type="PROSITE-ProRule" id="PRU00042"/>
    </source>
</evidence>
<feature type="region of interest" description="Disordered" evidence="9">
    <location>
        <begin position="261"/>
        <end position="295"/>
    </location>
</feature>
<organism evidence="11 12">
    <name type="scientific">Parnassius apollo</name>
    <name type="common">Apollo butterfly</name>
    <name type="synonym">Papilio apollo</name>
    <dbReference type="NCBI Taxonomy" id="110799"/>
    <lineage>
        <taxon>Eukaryota</taxon>
        <taxon>Metazoa</taxon>
        <taxon>Ecdysozoa</taxon>
        <taxon>Arthropoda</taxon>
        <taxon>Hexapoda</taxon>
        <taxon>Insecta</taxon>
        <taxon>Pterygota</taxon>
        <taxon>Neoptera</taxon>
        <taxon>Endopterygota</taxon>
        <taxon>Lepidoptera</taxon>
        <taxon>Glossata</taxon>
        <taxon>Ditrysia</taxon>
        <taxon>Papilionoidea</taxon>
        <taxon>Papilionidae</taxon>
        <taxon>Parnassiinae</taxon>
        <taxon>Parnassini</taxon>
        <taxon>Parnassius</taxon>
        <taxon>Parnassius</taxon>
    </lineage>
</organism>
<evidence type="ECO:0000256" key="5">
    <source>
        <dbReference type="ARBA" id="ARBA00022833"/>
    </source>
</evidence>
<dbReference type="Proteomes" id="UP000691718">
    <property type="component" value="Unassembled WGS sequence"/>
</dbReference>